<sequence length="158" mass="17448">MATPARKRWSSAAQPGPSGRMIPFGRMDGLRRLLNSMPGLGRPQPQQQLPLLLLLAPFRTSPLLQQPSQQSQQLGQFPGPGHRNPEPWVSWRRCMTWCCASLGESPLRSSGLSMHPRRANLFPKLQKSCPSKSTNCSSHQPQTSKPRNTVECGLSVGI</sequence>
<feature type="compositionally biased region" description="Polar residues" evidence="1">
    <location>
        <begin position="129"/>
        <end position="147"/>
    </location>
</feature>
<evidence type="ECO:0000313" key="2">
    <source>
        <dbReference type="EMBL" id="CAE7871071.1"/>
    </source>
</evidence>
<reference evidence="2" key="1">
    <citation type="submission" date="2021-02" db="EMBL/GenBank/DDBJ databases">
        <authorList>
            <person name="Dougan E. K."/>
            <person name="Rhodes N."/>
            <person name="Thang M."/>
            <person name="Chan C."/>
        </authorList>
    </citation>
    <scope>NUCLEOTIDE SEQUENCE</scope>
</reference>
<evidence type="ECO:0000256" key="1">
    <source>
        <dbReference type="SAM" id="MobiDB-lite"/>
    </source>
</evidence>
<organism evidence="2 3">
    <name type="scientific">Symbiodinium necroappetens</name>
    <dbReference type="NCBI Taxonomy" id="1628268"/>
    <lineage>
        <taxon>Eukaryota</taxon>
        <taxon>Sar</taxon>
        <taxon>Alveolata</taxon>
        <taxon>Dinophyceae</taxon>
        <taxon>Suessiales</taxon>
        <taxon>Symbiodiniaceae</taxon>
        <taxon>Symbiodinium</taxon>
    </lineage>
</organism>
<gene>
    <name evidence="2" type="ORF">SNEC2469_LOCUS28166</name>
</gene>
<accession>A0A813AJU0</accession>
<feature type="region of interest" description="Disordered" evidence="1">
    <location>
        <begin position="1"/>
        <end position="22"/>
    </location>
</feature>
<keyword evidence="3" id="KW-1185">Reference proteome</keyword>
<name>A0A813AJU0_9DINO</name>
<proteinExistence type="predicted"/>
<evidence type="ECO:0000313" key="3">
    <source>
        <dbReference type="Proteomes" id="UP000601435"/>
    </source>
</evidence>
<dbReference type="EMBL" id="CAJNJA010060575">
    <property type="protein sequence ID" value="CAE7871071.1"/>
    <property type="molecule type" value="Genomic_DNA"/>
</dbReference>
<feature type="region of interest" description="Disordered" evidence="1">
    <location>
        <begin position="129"/>
        <end position="149"/>
    </location>
</feature>
<dbReference type="Proteomes" id="UP000601435">
    <property type="component" value="Unassembled WGS sequence"/>
</dbReference>
<dbReference type="AlphaFoldDB" id="A0A813AJU0"/>
<protein>
    <submittedName>
        <fullName evidence="2">Uncharacterized protein</fullName>
    </submittedName>
</protein>
<comment type="caution">
    <text evidence="2">The sequence shown here is derived from an EMBL/GenBank/DDBJ whole genome shotgun (WGS) entry which is preliminary data.</text>
</comment>